<evidence type="ECO:0000259" key="8">
    <source>
        <dbReference type="PROSITE" id="PS51383"/>
    </source>
</evidence>
<keyword evidence="3" id="KW-0521">NADP</keyword>
<keyword evidence="5 7" id="KW-0456">Lyase</keyword>
<evidence type="ECO:0000256" key="1">
    <source>
        <dbReference type="ARBA" id="ARBA00022741"/>
    </source>
</evidence>
<keyword evidence="2 7" id="KW-0067">ATP-binding</keyword>
<reference evidence="9" key="2">
    <citation type="submission" date="2023-06" db="EMBL/GenBank/DDBJ databases">
        <authorList>
            <person name="Kobayashi Y."/>
            <person name="Kayamori A."/>
            <person name="Aoki K."/>
            <person name="Shiwa Y."/>
            <person name="Fujita N."/>
            <person name="Sugita T."/>
            <person name="Iwasaki W."/>
            <person name="Tanaka N."/>
            <person name="Takashima M."/>
        </authorList>
    </citation>
    <scope>NUCLEOTIDE SEQUENCE</scope>
    <source>
        <strain evidence="9">HIS016</strain>
    </source>
</reference>
<dbReference type="GO" id="GO:0005737">
    <property type="term" value="C:cytoplasm"/>
    <property type="evidence" value="ECO:0007669"/>
    <property type="project" value="UniProtKB-SubCell"/>
</dbReference>
<comment type="similarity">
    <text evidence="7">Belongs to the NnrD/CARKD family.</text>
</comment>
<dbReference type="InterPro" id="IPR029056">
    <property type="entry name" value="Ribokinase-like"/>
</dbReference>
<accession>A0AAD3YAQ1</accession>
<reference evidence="9" key="1">
    <citation type="journal article" date="2023" name="BMC Genomics">
        <title>Chromosome-level genome assemblies of Cutaneotrichosporon spp. (Trichosporonales, Basidiomycota) reveal imbalanced evolution between nucleotide sequences and chromosome synteny.</title>
        <authorList>
            <person name="Kobayashi Y."/>
            <person name="Kayamori A."/>
            <person name="Aoki K."/>
            <person name="Shiwa Y."/>
            <person name="Matsutani M."/>
            <person name="Fujita N."/>
            <person name="Sugita T."/>
            <person name="Iwasaki W."/>
            <person name="Tanaka N."/>
            <person name="Takashima M."/>
        </authorList>
    </citation>
    <scope>NUCLEOTIDE SEQUENCE</scope>
    <source>
        <strain evidence="9">HIS016</strain>
    </source>
</reference>
<comment type="catalytic activity">
    <reaction evidence="7">
        <text>(6S)-NADHX + ATP = ADP + phosphate + NADH + H(+)</text>
        <dbReference type="Rhea" id="RHEA:19017"/>
        <dbReference type="ChEBI" id="CHEBI:15378"/>
        <dbReference type="ChEBI" id="CHEBI:30616"/>
        <dbReference type="ChEBI" id="CHEBI:43474"/>
        <dbReference type="ChEBI" id="CHEBI:57945"/>
        <dbReference type="ChEBI" id="CHEBI:64074"/>
        <dbReference type="ChEBI" id="CHEBI:456216"/>
        <dbReference type="EC" id="4.2.1.93"/>
    </reaction>
</comment>
<dbReference type="AlphaFoldDB" id="A0AAD3YAQ1"/>
<protein>
    <recommendedName>
        <fullName evidence="7">ATP-dependent (S)-NAD(P)H-hydrate dehydratase</fullName>
        <ecNumber evidence="7">4.2.1.93</ecNumber>
    </recommendedName>
    <alternativeName>
        <fullName evidence="7">ATP-dependent NAD(P)HX dehydratase</fullName>
    </alternativeName>
</protein>
<organism evidence="9 10">
    <name type="scientific">Cutaneotrichosporon spelunceum</name>
    <dbReference type="NCBI Taxonomy" id="1672016"/>
    <lineage>
        <taxon>Eukaryota</taxon>
        <taxon>Fungi</taxon>
        <taxon>Dikarya</taxon>
        <taxon>Basidiomycota</taxon>
        <taxon>Agaricomycotina</taxon>
        <taxon>Tremellomycetes</taxon>
        <taxon>Trichosporonales</taxon>
        <taxon>Trichosporonaceae</taxon>
        <taxon>Cutaneotrichosporon</taxon>
    </lineage>
</organism>
<keyword evidence="1 7" id="KW-0547">Nucleotide-binding</keyword>
<feature type="binding site" evidence="7">
    <location>
        <position position="117"/>
    </location>
    <ligand>
        <name>(6S)-NADPHX</name>
        <dbReference type="ChEBI" id="CHEBI:64076"/>
    </ligand>
</feature>
<dbReference type="EMBL" id="BTCM01000002">
    <property type="protein sequence ID" value="GMK55268.1"/>
    <property type="molecule type" value="Genomic_DNA"/>
</dbReference>
<comment type="cofactor">
    <cofactor evidence="7">
        <name>Mg(2+)</name>
        <dbReference type="ChEBI" id="CHEBI:18420"/>
    </cofactor>
</comment>
<keyword evidence="10" id="KW-1185">Reference proteome</keyword>
<evidence type="ECO:0000256" key="5">
    <source>
        <dbReference type="ARBA" id="ARBA00023239"/>
    </source>
</evidence>
<sequence length="336" mass="35481">MSAQIDQHEHLLSLVRRMIPPLSPNLHKGQAGRIGVLGGSGDYSGAPFFAAMGAMRFGADLAHVICEPAAGAVIKTYAPDLIVHTVLDSSLPNGLDVAHEELVSLMERLHVLVIGPGLGRSAFMQSCARLAIQLARERDIGVVVDADGLWLLNSEPDLVRDWPGAKRVVLTPNIMEFRRLSDAMGIAADSCAELARALGGVTVLQKGAVDCISDGAGGLGKGDTLTVAVQGGLKRVGGQGDILAGTTAALLAWGREWARGAYAHVGHAPSDEDAAVVDHVAVLAAYGASAFNRTVSHVGWERKKRAMVTHDLLDIVGEVYEDMFGQYEAEDNKGKL</sequence>
<dbReference type="PROSITE" id="PS51383">
    <property type="entry name" value="YJEF_C_3"/>
    <property type="match status" value="1"/>
</dbReference>
<feature type="binding site" evidence="7">
    <location>
        <begin position="173"/>
        <end position="179"/>
    </location>
    <ligand>
        <name>(6S)-NADPHX</name>
        <dbReference type="ChEBI" id="CHEBI:64076"/>
    </ligand>
</feature>
<dbReference type="InterPro" id="IPR000631">
    <property type="entry name" value="CARKD"/>
</dbReference>
<keyword evidence="7" id="KW-0597">Phosphoprotein</keyword>
<comment type="subcellular location">
    <subcellularLocation>
        <location evidence="7">Cytoplasm</location>
    </subcellularLocation>
</comment>
<dbReference type="GO" id="GO:0110051">
    <property type="term" value="P:metabolite repair"/>
    <property type="evidence" value="ECO:0007669"/>
    <property type="project" value="TreeGrafter"/>
</dbReference>
<feature type="binding site" evidence="7">
    <location>
        <begin position="231"/>
        <end position="240"/>
    </location>
    <ligand>
        <name>ATP</name>
        <dbReference type="ChEBI" id="CHEBI:30616"/>
    </ligand>
</feature>
<evidence type="ECO:0000256" key="7">
    <source>
        <dbReference type="HAMAP-Rule" id="MF_03157"/>
    </source>
</evidence>
<dbReference type="PANTHER" id="PTHR12592:SF0">
    <property type="entry name" value="ATP-DEPENDENT (S)-NAD(P)H-HYDRATE DEHYDRATASE"/>
    <property type="match status" value="1"/>
</dbReference>
<evidence type="ECO:0000256" key="3">
    <source>
        <dbReference type="ARBA" id="ARBA00022857"/>
    </source>
</evidence>
<dbReference type="HAMAP" id="MF_01965">
    <property type="entry name" value="NADHX_dehydratase"/>
    <property type="match status" value="1"/>
</dbReference>
<evidence type="ECO:0000256" key="6">
    <source>
        <dbReference type="ARBA" id="ARBA00047472"/>
    </source>
</evidence>
<feature type="binding site" evidence="7">
    <location>
        <begin position="206"/>
        <end position="210"/>
    </location>
    <ligand>
        <name>ATP</name>
        <dbReference type="ChEBI" id="CHEBI:30616"/>
    </ligand>
</feature>
<dbReference type="Proteomes" id="UP001222932">
    <property type="component" value="Unassembled WGS sequence"/>
</dbReference>
<gene>
    <name evidence="9" type="ORF">CspeluHIS016_0203240</name>
</gene>
<keyword evidence="4 7" id="KW-0520">NAD</keyword>
<feature type="domain" description="YjeF C-terminal" evidence="8">
    <location>
        <begin position="11"/>
        <end position="323"/>
    </location>
</feature>
<dbReference type="NCBIfam" id="TIGR00196">
    <property type="entry name" value="yjeF_cterm"/>
    <property type="match status" value="1"/>
</dbReference>
<evidence type="ECO:0000256" key="4">
    <source>
        <dbReference type="ARBA" id="ARBA00023027"/>
    </source>
</evidence>
<name>A0AAD3YAQ1_9TREE</name>
<dbReference type="EC" id="4.2.1.93" evidence="7"/>
<dbReference type="PANTHER" id="PTHR12592">
    <property type="entry name" value="ATP-DEPENDENT (S)-NAD(P)H-HYDRATE DEHYDRATASE FAMILY MEMBER"/>
    <property type="match status" value="1"/>
</dbReference>
<evidence type="ECO:0000256" key="2">
    <source>
        <dbReference type="ARBA" id="ARBA00022840"/>
    </source>
</evidence>
<dbReference type="Gene3D" id="3.40.1190.20">
    <property type="match status" value="1"/>
</dbReference>
<dbReference type="GO" id="GO:0046496">
    <property type="term" value="P:nicotinamide nucleotide metabolic process"/>
    <property type="evidence" value="ECO:0007669"/>
    <property type="project" value="UniProtKB-UniRule"/>
</dbReference>
<comment type="catalytic activity">
    <reaction evidence="6 7">
        <text>(6S)-NADPHX + ATP = ADP + phosphate + NADPH + H(+)</text>
        <dbReference type="Rhea" id="RHEA:32231"/>
        <dbReference type="ChEBI" id="CHEBI:15378"/>
        <dbReference type="ChEBI" id="CHEBI:30616"/>
        <dbReference type="ChEBI" id="CHEBI:43474"/>
        <dbReference type="ChEBI" id="CHEBI:57783"/>
        <dbReference type="ChEBI" id="CHEBI:64076"/>
        <dbReference type="ChEBI" id="CHEBI:456216"/>
        <dbReference type="EC" id="4.2.1.93"/>
    </reaction>
</comment>
<dbReference type="GO" id="GO:0005524">
    <property type="term" value="F:ATP binding"/>
    <property type="evidence" value="ECO:0007669"/>
    <property type="project" value="UniProtKB-KW"/>
</dbReference>
<keyword evidence="7" id="KW-0963">Cytoplasm</keyword>
<evidence type="ECO:0000313" key="10">
    <source>
        <dbReference type="Proteomes" id="UP001222932"/>
    </source>
</evidence>
<proteinExistence type="inferred from homology"/>
<comment type="caution">
    <text evidence="9">The sequence shown here is derived from an EMBL/GenBank/DDBJ whole genome shotgun (WGS) entry which is preliminary data.</text>
</comment>
<dbReference type="SUPFAM" id="SSF53613">
    <property type="entry name" value="Ribokinase-like"/>
    <property type="match status" value="1"/>
</dbReference>
<dbReference type="Pfam" id="PF01256">
    <property type="entry name" value="Carb_kinase"/>
    <property type="match status" value="1"/>
</dbReference>
<dbReference type="CDD" id="cd01171">
    <property type="entry name" value="YXKO-related"/>
    <property type="match status" value="1"/>
</dbReference>
<comment type="function">
    <text evidence="7">Catalyzes the dehydration of the S-form of NAD(P)HX at the expense of ATP, which is converted to ADP. Together with NAD(P)HX epimerase, which catalyzes the epimerization of the S- and R-forms, the enzyme allows the repair of both epimers of NAD(P)HX, a damaged form of NAD(P)H that is a result of enzymatic or heat-dependent hydration.</text>
</comment>
<evidence type="ECO:0000313" key="9">
    <source>
        <dbReference type="EMBL" id="GMK55268.1"/>
    </source>
</evidence>
<feature type="binding site" evidence="7">
    <location>
        <position position="241"/>
    </location>
    <ligand>
        <name>(6S)-NADPHX</name>
        <dbReference type="ChEBI" id="CHEBI:64076"/>
    </ligand>
</feature>
<dbReference type="GO" id="GO:0047453">
    <property type="term" value="F:ATP-dependent NAD(P)H-hydrate dehydratase activity"/>
    <property type="evidence" value="ECO:0007669"/>
    <property type="project" value="UniProtKB-UniRule"/>
</dbReference>